<evidence type="ECO:0000256" key="9">
    <source>
        <dbReference type="SAM" id="Phobius"/>
    </source>
</evidence>
<organism evidence="11 12">
    <name type="scientific">Zophobas morio</name>
    <dbReference type="NCBI Taxonomy" id="2755281"/>
    <lineage>
        <taxon>Eukaryota</taxon>
        <taxon>Metazoa</taxon>
        <taxon>Ecdysozoa</taxon>
        <taxon>Arthropoda</taxon>
        <taxon>Hexapoda</taxon>
        <taxon>Insecta</taxon>
        <taxon>Pterygota</taxon>
        <taxon>Neoptera</taxon>
        <taxon>Endopterygota</taxon>
        <taxon>Coleoptera</taxon>
        <taxon>Polyphaga</taxon>
        <taxon>Cucujiformia</taxon>
        <taxon>Tenebrionidae</taxon>
        <taxon>Zophobas</taxon>
    </lineage>
</organism>
<comment type="similarity">
    <text evidence="1 7">Belongs to the AB hydrolase superfamily. Lipase family.</text>
</comment>
<keyword evidence="5" id="KW-0443">Lipid metabolism</keyword>
<evidence type="ECO:0000256" key="5">
    <source>
        <dbReference type="ARBA" id="ARBA00023098"/>
    </source>
</evidence>
<gene>
    <name evidence="11" type="ORF">Zmor_015623</name>
</gene>
<reference evidence="11" key="1">
    <citation type="journal article" date="2023" name="G3 (Bethesda)">
        <title>Whole genome assemblies of Zophobas morio and Tenebrio molitor.</title>
        <authorList>
            <person name="Kaur S."/>
            <person name="Stinson S.A."/>
            <person name="diCenzo G.C."/>
        </authorList>
    </citation>
    <scope>NUCLEOTIDE SEQUENCE</scope>
    <source>
        <strain evidence="11">QUZm001</strain>
    </source>
</reference>
<dbReference type="InterPro" id="IPR025483">
    <property type="entry name" value="Lipase_euk"/>
</dbReference>
<feature type="domain" description="Partial AB-hydrolase lipase" evidence="10">
    <location>
        <begin position="37"/>
        <end position="94"/>
    </location>
</feature>
<proteinExistence type="inferred from homology"/>
<keyword evidence="9" id="KW-0812">Transmembrane</keyword>
<evidence type="ECO:0000256" key="2">
    <source>
        <dbReference type="ARBA" id="ARBA00022729"/>
    </source>
</evidence>
<protein>
    <recommendedName>
        <fullName evidence="7">Lipase</fullName>
    </recommendedName>
</protein>
<dbReference type="Proteomes" id="UP001168821">
    <property type="component" value="Unassembled WGS sequence"/>
</dbReference>
<keyword evidence="9" id="KW-0472">Membrane</keyword>
<feature type="active site" description="Nucleophile" evidence="8">
    <location>
        <position position="173"/>
    </location>
</feature>
<dbReference type="InterPro" id="IPR006693">
    <property type="entry name" value="AB_hydrolase_lipase"/>
</dbReference>
<evidence type="ECO:0000313" key="12">
    <source>
        <dbReference type="Proteomes" id="UP001168821"/>
    </source>
</evidence>
<feature type="transmembrane region" description="Helical" evidence="9">
    <location>
        <begin position="6"/>
        <end position="24"/>
    </location>
</feature>
<dbReference type="PANTHER" id="PTHR11005">
    <property type="entry name" value="LYSOSOMAL ACID LIPASE-RELATED"/>
    <property type="match status" value="1"/>
</dbReference>
<evidence type="ECO:0000256" key="8">
    <source>
        <dbReference type="PIRSR" id="PIRSR000862-1"/>
    </source>
</evidence>
<feature type="active site" description="Charge relay system" evidence="8">
    <location>
        <position position="378"/>
    </location>
</feature>
<keyword evidence="4 7" id="KW-0442">Lipid degradation</keyword>
<feature type="active site" description="Charge relay system" evidence="8">
    <location>
        <position position="347"/>
    </location>
</feature>
<name>A0AA38IH04_9CUCU</name>
<evidence type="ECO:0000313" key="11">
    <source>
        <dbReference type="EMBL" id="KAJ3656552.1"/>
    </source>
</evidence>
<evidence type="ECO:0000256" key="3">
    <source>
        <dbReference type="ARBA" id="ARBA00022801"/>
    </source>
</evidence>
<evidence type="ECO:0000256" key="1">
    <source>
        <dbReference type="ARBA" id="ARBA00010701"/>
    </source>
</evidence>
<dbReference type="GO" id="GO:0016788">
    <property type="term" value="F:hydrolase activity, acting on ester bonds"/>
    <property type="evidence" value="ECO:0007669"/>
    <property type="project" value="InterPro"/>
</dbReference>
<dbReference type="GO" id="GO:0016042">
    <property type="term" value="P:lipid catabolic process"/>
    <property type="evidence" value="ECO:0007669"/>
    <property type="project" value="UniProtKB-KW"/>
</dbReference>
<evidence type="ECO:0000256" key="7">
    <source>
        <dbReference type="PIRNR" id="PIRNR000862"/>
    </source>
</evidence>
<keyword evidence="3 7" id="KW-0378">Hydrolase</keyword>
<evidence type="ECO:0000256" key="4">
    <source>
        <dbReference type="ARBA" id="ARBA00022963"/>
    </source>
</evidence>
<dbReference type="SUPFAM" id="SSF53474">
    <property type="entry name" value="alpha/beta-Hydrolases"/>
    <property type="match status" value="1"/>
</dbReference>
<keyword evidence="2" id="KW-0732">Signal</keyword>
<dbReference type="Gene3D" id="3.40.50.1820">
    <property type="entry name" value="alpha/beta hydrolase"/>
    <property type="match status" value="1"/>
</dbReference>
<accession>A0AA38IH04</accession>
<dbReference type="FunFam" id="3.40.50.1820:FF:000057">
    <property type="entry name" value="Lipase"/>
    <property type="match status" value="1"/>
</dbReference>
<keyword evidence="12" id="KW-1185">Reference proteome</keyword>
<dbReference type="EMBL" id="JALNTZ010000004">
    <property type="protein sequence ID" value="KAJ3656552.1"/>
    <property type="molecule type" value="Genomic_DNA"/>
</dbReference>
<sequence>MVQKIVYVPVLVTLFSYLLVQVSYKFTLKHPYADLNVEELITKYEYPVQVHHVTTEDGYILTLQRIPHGRKSGPPQNGPVLLVPGLLQSAWDFVHYGPNHSLPFLLTEKGYDVWLGNVRGTTWSRKHKTLDPDKDAAYWNYTIEEIAIHDLPTIIDYILETTRRNSLHYVGFSQGTSAFFMMGSLRSEYLSKIKLMTAFGPAVFMKNPRSPIVKFIANNWRTGEILYSFFKRHELFGRSDPVVWYLKYICNDENSFLMNLCIHHFFIFAGDNYDELDKSMVPLTTSNYPCGASLRQIVHMYQMINSGNFCKYDFGSRNLEVYGQEYPPHYDLSKVKVPVALYYSSNDWIVDTPNIDRLIQSLPNVVKSYKVPLEKFSHSDFLYAKNVANLLYNIVIDDISKY</sequence>
<keyword evidence="9" id="KW-1133">Transmembrane helix</keyword>
<keyword evidence="6" id="KW-0325">Glycoprotein</keyword>
<dbReference type="InterPro" id="IPR029058">
    <property type="entry name" value="AB_hydrolase_fold"/>
</dbReference>
<evidence type="ECO:0000256" key="6">
    <source>
        <dbReference type="ARBA" id="ARBA00023180"/>
    </source>
</evidence>
<comment type="caution">
    <text evidence="11">The sequence shown here is derived from an EMBL/GenBank/DDBJ whole genome shotgun (WGS) entry which is preliminary data.</text>
</comment>
<dbReference type="PIRSF" id="PIRSF000862">
    <property type="entry name" value="Steryl_ester_lip"/>
    <property type="match status" value="1"/>
</dbReference>
<evidence type="ECO:0000259" key="10">
    <source>
        <dbReference type="Pfam" id="PF04083"/>
    </source>
</evidence>
<dbReference type="AlphaFoldDB" id="A0AA38IH04"/>
<dbReference type="Pfam" id="PF04083">
    <property type="entry name" value="Abhydro_lipase"/>
    <property type="match status" value="1"/>
</dbReference>